<comment type="caution">
    <text evidence="4">The sequence shown here is derived from an EMBL/GenBank/DDBJ whole genome shotgun (WGS) entry which is preliminary data.</text>
</comment>
<dbReference type="EMBL" id="CAJNNV010015947">
    <property type="protein sequence ID" value="CAE8604005.1"/>
    <property type="molecule type" value="Genomic_DNA"/>
</dbReference>
<protein>
    <recommendedName>
        <fullName evidence="3">CSD domain-containing protein</fullName>
    </recommendedName>
</protein>
<dbReference type="GO" id="GO:0043488">
    <property type="term" value="P:regulation of mRNA stability"/>
    <property type="evidence" value="ECO:0007669"/>
    <property type="project" value="TreeGrafter"/>
</dbReference>
<dbReference type="PROSITE" id="PS51857">
    <property type="entry name" value="CSD_2"/>
    <property type="match status" value="3"/>
</dbReference>
<dbReference type="InterPro" id="IPR052069">
    <property type="entry name" value="Ca-reg_mRNA-binding_domain"/>
</dbReference>
<evidence type="ECO:0000259" key="3">
    <source>
        <dbReference type="PROSITE" id="PS51857"/>
    </source>
</evidence>
<dbReference type="PANTHER" id="PTHR12962">
    <property type="entry name" value="CALCIUM-REGULATED HEAT STABLE PROTEIN CRHSP-24-RELATED"/>
    <property type="match status" value="1"/>
</dbReference>
<dbReference type="AlphaFoldDB" id="A0A813EW11"/>
<feature type="region of interest" description="Disordered" evidence="2">
    <location>
        <begin position="225"/>
        <end position="252"/>
    </location>
</feature>
<organism evidence="4 5">
    <name type="scientific">Polarella glacialis</name>
    <name type="common">Dinoflagellate</name>
    <dbReference type="NCBI Taxonomy" id="89957"/>
    <lineage>
        <taxon>Eukaryota</taxon>
        <taxon>Sar</taxon>
        <taxon>Alveolata</taxon>
        <taxon>Dinophyceae</taxon>
        <taxon>Suessiales</taxon>
        <taxon>Suessiaceae</taxon>
        <taxon>Polarella</taxon>
    </lineage>
</organism>
<feature type="domain" description="CSD" evidence="3">
    <location>
        <begin position="301"/>
        <end position="372"/>
    </location>
</feature>
<name>A0A813EW11_POLGL</name>
<dbReference type="Gene3D" id="2.40.50.140">
    <property type="entry name" value="Nucleic acid-binding proteins"/>
    <property type="match status" value="4"/>
</dbReference>
<feature type="domain" description="CSD" evidence="3">
    <location>
        <begin position="8"/>
        <end position="77"/>
    </location>
</feature>
<dbReference type="SUPFAM" id="SSF50249">
    <property type="entry name" value="Nucleic acid-binding proteins"/>
    <property type="match status" value="4"/>
</dbReference>
<dbReference type="SMART" id="SM00357">
    <property type="entry name" value="CSP"/>
    <property type="match status" value="3"/>
</dbReference>
<dbReference type="InterPro" id="IPR002059">
    <property type="entry name" value="CSP_DNA-bd"/>
</dbReference>
<dbReference type="PANTHER" id="PTHR12962:SF1">
    <property type="entry name" value="COLD SHOCK DOMAIN-CONTAINING PROTEIN CG9705"/>
    <property type="match status" value="1"/>
</dbReference>
<feature type="domain" description="CSD" evidence="3">
    <location>
        <begin position="89"/>
        <end position="160"/>
    </location>
</feature>
<reference evidence="4" key="1">
    <citation type="submission" date="2021-02" db="EMBL/GenBank/DDBJ databases">
        <authorList>
            <person name="Dougan E. K."/>
            <person name="Rhodes N."/>
            <person name="Thang M."/>
            <person name="Chan C."/>
        </authorList>
    </citation>
    <scope>NUCLEOTIDE SEQUENCE</scope>
</reference>
<gene>
    <name evidence="4" type="ORF">PGLA1383_LOCUS22198</name>
</gene>
<proteinExistence type="predicted"/>
<dbReference type="GO" id="GO:0003730">
    <property type="term" value="F:mRNA 3'-UTR binding"/>
    <property type="evidence" value="ECO:0007669"/>
    <property type="project" value="TreeGrafter"/>
</dbReference>
<dbReference type="GO" id="GO:0005737">
    <property type="term" value="C:cytoplasm"/>
    <property type="evidence" value="ECO:0007669"/>
    <property type="project" value="TreeGrafter"/>
</dbReference>
<evidence type="ECO:0000256" key="2">
    <source>
        <dbReference type="SAM" id="MobiDB-lite"/>
    </source>
</evidence>
<accession>A0A813EW11</accession>
<sequence>MASFGEARYEGTVVSWSGASKWGFLSCPALAGHLGGKDIFFHVKDCDGTCITKGQTLSFVFDATGHGGKPQAKSVLGGAAPPDAPDAVRYTGTVASFSQAKAWGFISCPELSAVYGGKEIFFHAKDCGGQPVTNGHTVSFLMDDDATSRAGKPQAKSITVLGGAGGASETRYSGTVAGYSQGTAWGFIACPALAPNYNGKDIFFHNKDCTRGTMSKGCSATFTLDTTSDPSKPQARDIRVSGGGASQQGSMMSIGNAPKQGSLRWAELKVNMQQLVAAVQAGMGGGGFGGMGGGFGGQGGDLAGFIQSFNASAGWGFIECPALGHAGGKGLFFHIKDVIGMSDQNPPSKGANVTFALSAGPGGKPQAVNVACGGGMKRTAAAANMGGFNQQALLAMAQMNNLQHLASLGGGMNHHANKRPRNY</sequence>
<evidence type="ECO:0000313" key="4">
    <source>
        <dbReference type="EMBL" id="CAE8604005.1"/>
    </source>
</evidence>
<dbReference type="InterPro" id="IPR011129">
    <property type="entry name" value="CSD"/>
</dbReference>
<evidence type="ECO:0000313" key="5">
    <source>
        <dbReference type="Proteomes" id="UP000654075"/>
    </source>
</evidence>
<dbReference type="InterPro" id="IPR012340">
    <property type="entry name" value="NA-bd_OB-fold"/>
</dbReference>
<evidence type="ECO:0000256" key="1">
    <source>
        <dbReference type="ARBA" id="ARBA00022553"/>
    </source>
</evidence>
<keyword evidence="1" id="KW-0597">Phosphoprotein</keyword>
<dbReference type="Proteomes" id="UP000654075">
    <property type="component" value="Unassembled WGS sequence"/>
</dbReference>
<keyword evidence="5" id="KW-1185">Reference proteome</keyword>